<keyword evidence="2" id="KW-1185">Reference proteome</keyword>
<dbReference type="RefSeq" id="WP_013943285.1">
    <property type="nucleotide sequence ID" value="NC_015713.1"/>
</dbReference>
<gene>
    <name evidence="1" type="ordered locus">SNE_A09410</name>
</gene>
<dbReference type="Proteomes" id="UP000000496">
    <property type="component" value="Chromosome gsn.131"/>
</dbReference>
<reference key="1">
    <citation type="journal article" date="2011" name="Mol. Biol. Evol.">
        <title>Unity in variety -- the pan-genome of the Chlamydiae.</title>
        <authorList>
            <person name="Collingro A."/>
            <person name="Tischler P."/>
            <person name="Weinmaier T."/>
            <person name="Penz T."/>
            <person name="Heinz E."/>
            <person name="Brunham R.C."/>
            <person name="Read T.D."/>
            <person name="Bavoil P.M."/>
            <person name="Sachse K."/>
            <person name="Kahane S."/>
            <person name="Friedman M.G."/>
            <person name="Rattei T."/>
            <person name="Myers G.S.A."/>
            <person name="Horn M."/>
        </authorList>
    </citation>
    <scope>NUCLEOTIDE SEQUENCE</scope>
    <source>
        <strain>Z</strain>
    </source>
</reference>
<reference evidence="1 2" key="2">
    <citation type="journal article" date="2011" name="Mol. Biol. Evol.">
        <title>Unity in variety--the pan-genome of the Chlamydiae.</title>
        <authorList>
            <person name="Collingro A."/>
            <person name="Tischler P."/>
            <person name="Weinmaier T."/>
            <person name="Penz T."/>
            <person name="Heinz E."/>
            <person name="Brunham R.C."/>
            <person name="Read T.D."/>
            <person name="Bavoil P.M."/>
            <person name="Sachse K."/>
            <person name="Kahane S."/>
            <person name="Friedman M.G."/>
            <person name="Rattei T."/>
            <person name="Myers G.S."/>
            <person name="Horn M."/>
        </authorList>
    </citation>
    <scope>NUCLEOTIDE SEQUENCE [LARGE SCALE GENOMIC DNA]</scope>
    <source>
        <strain evidence="2">ATCC VR-1471 / Z</strain>
    </source>
</reference>
<sequence>MATEMRIPSLASLAAQTFLANPQGALQSYRDSKYDSYTETVKHVTEFDVARMQSDLAKLDLPQNIFIYTSGSDGKLEKANRNESPVELLIICDAETKPEVTKRVEEFVAQDAIKIDHRVEWKDLSKETLVVCNITNVVCPSRFMHNLPLHGSEMQRGELTLKFVNELQSMTTSNRRKFIDKFIKVHTKQMNDVISGADTRDVNLSTGELSYSGMGRKATKYPLLRPVQYKLDLVLVDAIRTKKLQPEEYATLLLKMPRTVPEQIDYMAEKKLLPKLTPDDIRDLKAAYKLGLFYFQTAQHVISADKDSNPITFVVPDKAELSKAFADTQRILNKL</sequence>
<accession>F8L7S3</accession>
<dbReference type="KEGG" id="sng:SNE_A09410"/>
<proteinExistence type="predicted"/>
<name>F8L7S3_SIMNZ</name>
<dbReference type="AlphaFoldDB" id="F8L7S3"/>
<evidence type="ECO:0000313" key="1">
    <source>
        <dbReference type="EMBL" id="CCB88818.1"/>
    </source>
</evidence>
<protein>
    <submittedName>
        <fullName evidence="1">Uncharacterized protein</fullName>
    </submittedName>
</protein>
<dbReference type="HOGENOM" id="CLU_828732_0_0_0"/>
<dbReference type="EMBL" id="FR872582">
    <property type="protein sequence ID" value="CCB88818.1"/>
    <property type="molecule type" value="Genomic_DNA"/>
</dbReference>
<evidence type="ECO:0000313" key="2">
    <source>
        <dbReference type="Proteomes" id="UP000000496"/>
    </source>
</evidence>
<dbReference type="eggNOG" id="ENOG502ZWNB">
    <property type="taxonomic scope" value="Bacteria"/>
</dbReference>
<dbReference type="STRING" id="331113.SNE_A09410"/>
<organism evidence="1 2">
    <name type="scientific">Simkania negevensis (strain ATCC VR-1471 / DSM 27360 / Z)</name>
    <dbReference type="NCBI Taxonomy" id="331113"/>
    <lineage>
        <taxon>Bacteria</taxon>
        <taxon>Pseudomonadati</taxon>
        <taxon>Chlamydiota</taxon>
        <taxon>Chlamydiia</taxon>
        <taxon>Parachlamydiales</taxon>
        <taxon>Simkaniaceae</taxon>
        <taxon>Simkania</taxon>
    </lineage>
</organism>